<dbReference type="PROSITE" id="PS50929">
    <property type="entry name" value="ABC_TM1F"/>
    <property type="match status" value="1"/>
</dbReference>
<dbReference type="Gene3D" id="1.20.1560.10">
    <property type="entry name" value="ABC transporter type 1, transmembrane domain"/>
    <property type="match status" value="2"/>
</dbReference>
<dbReference type="RefSeq" id="WP_425344928.1">
    <property type="nucleotide sequence ID" value="NZ_JBGUBD010000004.1"/>
</dbReference>
<dbReference type="Gene3D" id="3.40.50.300">
    <property type="entry name" value="P-loop containing nucleotide triphosphate hydrolases"/>
    <property type="match status" value="1"/>
</dbReference>
<keyword evidence="4 10" id="KW-0067">ATP-binding</keyword>
<dbReference type="SUPFAM" id="SSF52540">
    <property type="entry name" value="P-loop containing nucleoside triphosphate hydrolases"/>
    <property type="match status" value="1"/>
</dbReference>
<evidence type="ECO:0000256" key="5">
    <source>
        <dbReference type="ARBA" id="ARBA00022989"/>
    </source>
</evidence>
<feature type="transmembrane region" description="Helical" evidence="7">
    <location>
        <begin position="114"/>
        <end position="136"/>
    </location>
</feature>
<comment type="caution">
    <text evidence="10">The sequence shown here is derived from an EMBL/GenBank/DDBJ whole genome shotgun (WGS) entry which is preliminary data.</text>
</comment>
<evidence type="ECO:0000259" key="9">
    <source>
        <dbReference type="PROSITE" id="PS50929"/>
    </source>
</evidence>
<keyword evidence="2 7" id="KW-0812">Transmembrane</keyword>
<dbReference type="PROSITE" id="PS00211">
    <property type="entry name" value="ABC_TRANSPORTER_1"/>
    <property type="match status" value="1"/>
</dbReference>
<feature type="domain" description="ABC transmembrane type-1" evidence="9">
    <location>
        <begin position="64"/>
        <end position="374"/>
    </location>
</feature>
<comment type="subcellular location">
    <subcellularLocation>
        <location evidence="1">Cell membrane</location>
        <topology evidence="1">Multi-pass membrane protein</topology>
    </subcellularLocation>
</comment>
<feature type="transmembrane region" description="Helical" evidence="7">
    <location>
        <begin position="60"/>
        <end position="82"/>
    </location>
</feature>
<keyword evidence="6 7" id="KW-0472">Membrane</keyword>
<organism evidence="10 11">
    <name type="scientific">Natronomicrosphaera hydrolytica</name>
    <dbReference type="NCBI Taxonomy" id="3242702"/>
    <lineage>
        <taxon>Bacteria</taxon>
        <taxon>Pseudomonadati</taxon>
        <taxon>Planctomycetota</taxon>
        <taxon>Phycisphaerae</taxon>
        <taxon>Phycisphaerales</taxon>
        <taxon>Phycisphaeraceae</taxon>
        <taxon>Natronomicrosphaera</taxon>
    </lineage>
</organism>
<dbReference type="Pfam" id="PF00664">
    <property type="entry name" value="ABC_membrane"/>
    <property type="match status" value="1"/>
</dbReference>
<proteinExistence type="predicted"/>
<evidence type="ECO:0000313" key="10">
    <source>
        <dbReference type="EMBL" id="MFA9477999.1"/>
    </source>
</evidence>
<gene>
    <name evidence="10" type="ORF">ACERK3_06770</name>
</gene>
<dbReference type="PANTHER" id="PTHR43394">
    <property type="entry name" value="ATP-DEPENDENT PERMEASE MDL1, MITOCHONDRIAL"/>
    <property type="match status" value="1"/>
</dbReference>
<dbReference type="InterPro" id="IPR027417">
    <property type="entry name" value="P-loop_NTPase"/>
</dbReference>
<dbReference type="InterPro" id="IPR003439">
    <property type="entry name" value="ABC_transporter-like_ATP-bd"/>
</dbReference>
<evidence type="ECO:0000256" key="2">
    <source>
        <dbReference type="ARBA" id="ARBA00022692"/>
    </source>
</evidence>
<name>A0ABV4U697_9BACT</name>
<sequence>MRSLARSSRLRYRDYKRHLKDAQPDDRPRDVPLGKARSKDRARGFTSLFVHLVHLARGHWAMLALVLMLLTFSTLFGLAPIAGFKPIFDTVLGDKPLPAWVPDWVPAQENRRGLLVLVAGGMVGFAALAMLISIWSRWQATRISHRVRVNVRRRVFQHAVRLPLHRVQAIKSGGVSSMLREDAGAVGDLIFSMIYNPWRAIVQLVASLVVLALIDWRLLLGAMVILPVVWLTHRTWINRIRPMFRDVRATRRMIDGRATEAFGGMRVVRTFTRERSETGAFTASNHFMTRQELRAWWWMRSVDMVWQILIPLASALVLLYGGIRILNDAELLAAGQLEQGQELTAGDLVVFLGFLGALLSPIQTLAQSAAGFQNALAGLDRVLDLFEEPTEMADNPDARVLNLDQVQGRLTAEHVTFHYPETDEPAVRDVSFDVLPGQTVAFVGPSGAGKSTMCNLIARFYDPDEGSIKLDGVDLREINIDSYRSLLGIVEQDIFLFDGSIAENIGYANREASLDQIIAAATAANAHEFIDKLPEGYDSFIGERGVKLSGGQRQRLAIARALLADPKLLILDEATSNLDTESERLIQASLQELMATRTSFVIAHRLSTITHADQILVIEGGRVIEAGRHEDLMRQSGRYRQMIHLQLSASDVAAMHEQPAP</sequence>
<evidence type="ECO:0000313" key="11">
    <source>
        <dbReference type="Proteomes" id="UP001575105"/>
    </source>
</evidence>
<dbReference type="InterPro" id="IPR036640">
    <property type="entry name" value="ABC1_TM_sf"/>
</dbReference>
<dbReference type="GO" id="GO:0005524">
    <property type="term" value="F:ATP binding"/>
    <property type="evidence" value="ECO:0007669"/>
    <property type="project" value="UniProtKB-KW"/>
</dbReference>
<dbReference type="SUPFAM" id="SSF90123">
    <property type="entry name" value="ABC transporter transmembrane region"/>
    <property type="match status" value="1"/>
</dbReference>
<evidence type="ECO:0000256" key="6">
    <source>
        <dbReference type="ARBA" id="ARBA00023136"/>
    </source>
</evidence>
<dbReference type="Proteomes" id="UP001575105">
    <property type="component" value="Unassembled WGS sequence"/>
</dbReference>
<dbReference type="SMART" id="SM00382">
    <property type="entry name" value="AAA"/>
    <property type="match status" value="1"/>
</dbReference>
<evidence type="ECO:0000259" key="8">
    <source>
        <dbReference type="PROSITE" id="PS50893"/>
    </source>
</evidence>
<evidence type="ECO:0000256" key="1">
    <source>
        <dbReference type="ARBA" id="ARBA00004651"/>
    </source>
</evidence>
<evidence type="ECO:0000256" key="3">
    <source>
        <dbReference type="ARBA" id="ARBA00022741"/>
    </source>
</evidence>
<dbReference type="InterPro" id="IPR003593">
    <property type="entry name" value="AAA+_ATPase"/>
</dbReference>
<reference evidence="10 11" key="1">
    <citation type="submission" date="2024-08" db="EMBL/GenBank/DDBJ databases">
        <title>Whole-genome sequencing of halo(alkali)philic microorganisms from hypersaline lakes.</title>
        <authorList>
            <person name="Sorokin D.Y."/>
            <person name="Merkel A.Y."/>
            <person name="Messina E."/>
            <person name="Yakimov M."/>
        </authorList>
    </citation>
    <scope>NUCLEOTIDE SEQUENCE [LARGE SCALE GENOMIC DNA]</scope>
    <source>
        <strain evidence="10 11">AB-hyl4</strain>
    </source>
</reference>
<protein>
    <submittedName>
        <fullName evidence="10">ABC transporter ATP-binding protein</fullName>
    </submittedName>
</protein>
<feature type="transmembrane region" description="Helical" evidence="7">
    <location>
        <begin position="304"/>
        <end position="323"/>
    </location>
</feature>
<feature type="transmembrane region" description="Helical" evidence="7">
    <location>
        <begin position="343"/>
        <end position="362"/>
    </location>
</feature>
<keyword evidence="3" id="KW-0547">Nucleotide-binding</keyword>
<dbReference type="EMBL" id="JBGUBD010000004">
    <property type="protein sequence ID" value="MFA9477999.1"/>
    <property type="molecule type" value="Genomic_DNA"/>
</dbReference>
<dbReference type="PANTHER" id="PTHR43394:SF7">
    <property type="entry name" value="ABC TRANSPORTER B FAMILY MEMBER 28"/>
    <property type="match status" value="1"/>
</dbReference>
<feature type="domain" description="ABC transporter" evidence="8">
    <location>
        <begin position="410"/>
        <end position="645"/>
    </location>
</feature>
<dbReference type="PROSITE" id="PS50893">
    <property type="entry name" value="ABC_TRANSPORTER_2"/>
    <property type="match status" value="1"/>
</dbReference>
<dbReference type="Pfam" id="PF00005">
    <property type="entry name" value="ABC_tran"/>
    <property type="match status" value="1"/>
</dbReference>
<keyword evidence="11" id="KW-1185">Reference proteome</keyword>
<keyword evidence="5 7" id="KW-1133">Transmembrane helix</keyword>
<dbReference type="CDD" id="cd07346">
    <property type="entry name" value="ABC_6TM_exporters"/>
    <property type="match status" value="1"/>
</dbReference>
<dbReference type="InterPro" id="IPR039421">
    <property type="entry name" value="Type_1_exporter"/>
</dbReference>
<dbReference type="InterPro" id="IPR011527">
    <property type="entry name" value="ABC1_TM_dom"/>
</dbReference>
<evidence type="ECO:0000256" key="7">
    <source>
        <dbReference type="SAM" id="Phobius"/>
    </source>
</evidence>
<accession>A0ABV4U697</accession>
<evidence type="ECO:0000256" key="4">
    <source>
        <dbReference type="ARBA" id="ARBA00022840"/>
    </source>
</evidence>
<dbReference type="InterPro" id="IPR017871">
    <property type="entry name" value="ABC_transporter-like_CS"/>
</dbReference>